<reference evidence="2" key="1">
    <citation type="submission" date="2018-11" db="EMBL/GenBank/DDBJ databases">
        <authorList>
            <consortium name="Pathogen Informatics"/>
        </authorList>
    </citation>
    <scope>NUCLEOTIDE SEQUENCE</scope>
</reference>
<evidence type="ECO:0000256" key="1">
    <source>
        <dbReference type="SAM" id="MobiDB-lite"/>
    </source>
</evidence>
<proteinExistence type="predicted"/>
<dbReference type="Proteomes" id="UP000784294">
    <property type="component" value="Unassembled WGS sequence"/>
</dbReference>
<evidence type="ECO:0000313" key="3">
    <source>
        <dbReference type="Proteomes" id="UP000784294"/>
    </source>
</evidence>
<feature type="compositionally biased region" description="Low complexity" evidence="1">
    <location>
        <begin position="413"/>
        <end position="422"/>
    </location>
</feature>
<sequence length="1270" mass="143564">MTEIFTVQSSSFFEKLNVKEMAVATVEKPNLRNGVSSWQVILRATGEQTSQLQKSFGQSPITLPCSDQYSLTDEVSRHDFGSFYGLPVECMARGEQTDHLIYSSSFIQTEDFELFSKSQQTDDPIMLNAQLQTLYESSQLSKPSQTEHIKTIKEGFNFFDICTAVVSVQNIPKQENKSIMKEPLSAEISYDEARQFQTDDTQMQTVCNKEVSTQVELKLCFVGVQANLELNAMPKDIKSLAPVTLTLKDVSSCAASTLTVQDGSSAYAILKNSVQVSFSEDTDICLVVDEGTMSTPEIRHRRCQTEWRSIVSGLEKASQWESPTEESAKKIEKLHAVRPIILKSCMPIETPSQVELTTIFADAWTTMRTEARVEEPVDSLSNESRAKVSMNLADTETDRHSLQYSSHEEDSIETGSSSEIGIQASKRSKNKGTNVKPSIREQASDPHNWEFRGVATQTLSTGAIYSLGSEYDKLGEIVSDINQNQGSQKSGDKEIHLQELRKKYIVTTWHGQIMDTVSQETQVEAFLGLKSVRCQAKADMVMIAVSTEPPAIFSQEQQTKNLRHDAEIECKPIDSTTDGFTAYLSEIVEQGVQVPESEAIVEQQESDTDTKPEYEWFPDTGTNTWGIQLKVANETFTQTYLPSIGRSITFSEPTLIRNERVANASAWLVRPYKHRAIQFVHEPEQNDVACGEEFSPGIVFIEKTIIDMKERLLEHFRFSDYLTCHQKGVIRETASQVDHNLLKVSDKNLYTNLLMPIPEYLAELTPEEVSELHQQLPSKFTFEVYLRDRDEGYLVEQSSQARTSVLSQSIEVIPEVNYRCFSDLRSYELAKSKERVHEASAQTYTDETKELTDFNVQIGQPDEEPSIYEVYINRQNDGFLRELGCMAETELPTLADVGIEVDLPLIEDEESSELSLPLSFPASSQSDKYESYLLRYQAGQIQEVELDTEDIKSLFSVPVATKQVNIEASCQTELKGYSETSFGMRATALRSYDLDGYFYGLNMSEVVERCTQTVEEERVILFSEPISDDADGQKRHVLMADPPVTTYFSSRQEIICEIGTQTADKDLEEFDDWYMEDNKMSSSTETEGLVATWSSDSHDVEAQTEVLVADSLLDPEVQSTMWISHELKEAFAVGMEVLNCDPRHKWSGSIRRYGRELNSIECQTEIDSGLEFVRTISSRSTTPGFLTCKEMEMQTEPIDPEYLQLELSRYEKDSLEEYIEFQSELQPAASTFLPEMLATQGAPQYLQYQDLQAAEANREYESTIQNIFLL</sequence>
<feature type="compositionally biased region" description="Basic and acidic residues" evidence="1">
    <location>
        <begin position="396"/>
        <end position="409"/>
    </location>
</feature>
<comment type="caution">
    <text evidence="2">The sequence shown here is derived from an EMBL/GenBank/DDBJ whole genome shotgun (WGS) entry which is preliminary data.</text>
</comment>
<feature type="region of interest" description="Disordered" evidence="1">
    <location>
        <begin position="393"/>
        <end position="448"/>
    </location>
</feature>
<organism evidence="2 3">
    <name type="scientific">Protopolystoma xenopodis</name>
    <dbReference type="NCBI Taxonomy" id="117903"/>
    <lineage>
        <taxon>Eukaryota</taxon>
        <taxon>Metazoa</taxon>
        <taxon>Spiralia</taxon>
        <taxon>Lophotrochozoa</taxon>
        <taxon>Platyhelminthes</taxon>
        <taxon>Monogenea</taxon>
        <taxon>Polyopisthocotylea</taxon>
        <taxon>Polystomatidea</taxon>
        <taxon>Polystomatidae</taxon>
        <taxon>Protopolystoma</taxon>
    </lineage>
</organism>
<keyword evidence="3" id="KW-1185">Reference proteome</keyword>
<dbReference type="EMBL" id="CAAALY010009960">
    <property type="protein sequence ID" value="VEL10791.1"/>
    <property type="molecule type" value="Genomic_DNA"/>
</dbReference>
<name>A0A3S5CCY1_9PLAT</name>
<gene>
    <name evidence="2" type="ORF">PXEA_LOCUS4231</name>
</gene>
<evidence type="ECO:0000313" key="2">
    <source>
        <dbReference type="EMBL" id="VEL10791.1"/>
    </source>
</evidence>
<feature type="compositionally biased region" description="Basic and acidic residues" evidence="1">
    <location>
        <begin position="438"/>
        <end position="448"/>
    </location>
</feature>
<protein>
    <submittedName>
        <fullName evidence="2">Uncharacterized protein</fullName>
    </submittedName>
</protein>
<accession>A0A3S5CCY1</accession>
<dbReference type="AlphaFoldDB" id="A0A3S5CCY1"/>